<evidence type="ECO:0000313" key="2">
    <source>
        <dbReference type="Proteomes" id="UP001241377"/>
    </source>
</evidence>
<protein>
    <submittedName>
        <fullName evidence="1">Uncharacterized protein</fullName>
    </submittedName>
</protein>
<accession>A0ACC2WND3</accession>
<organism evidence="1 2">
    <name type="scientific">Naganishia cerealis</name>
    <dbReference type="NCBI Taxonomy" id="610337"/>
    <lineage>
        <taxon>Eukaryota</taxon>
        <taxon>Fungi</taxon>
        <taxon>Dikarya</taxon>
        <taxon>Basidiomycota</taxon>
        <taxon>Agaricomycotina</taxon>
        <taxon>Tremellomycetes</taxon>
        <taxon>Filobasidiales</taxon>
        <taxon>Filobasidiaceae</taxon>
        <taxon>Naganishia</taxon>
    </lineage>
</organism>
<name>A0ACC2WND3_9TREE</name>
<reference evidence="1" key="1">
    <citation type="submission" date="2023-04" db="EMBL/GenBank/DDBJ databases">
        <title>Draft Genome sequencing of Naganishia species isolated from polar environments using Oxford Nanopore Technology.</title>
        <authorList>
            <person name="Leo P."/>
            <person name="Venkateswaran K."/>
        </authorList>
    </citation>
    <scope>NUCLEOTIDE SEQUENCE</scope>
    <source>
        <strain evidence="1">MNA-CCFEE 5261</strain>
    </source>
</reference>
<sequence length="91" mass="10619">MAQARQFTLFTMLTQIIARRAAVTSVRSFSSARVLAAEGSQNDAFSDREKAQENMYIKKQEKEQLRKLREKLQKQKESIDKLEEEINKIKN</sequence>
<gene>
    <name evidence="1" type="ORF">QFC19_000535</name>
</gene>
<comment type="caution">
    <text evidence="1">The sequence shown here is derived from an EMBL/GenBank/DDBJ whole genome shotgun (WGS) entry which is preliminary data.</text>
</comment>
<dbReference type="EMBL" id="JASBWR010000003">
    <property type="protein sequence ID" value="KAJ9112978.1"/>
    <property type="molecule type" value="Genomic_DNA"/>
</dbReference>
<dbReference type="Proteomes" id="UP001241377">
    <property type="component" value="Unassembled WGS sequence"/>
</dbReference>
<proteinExistence type="predicted"/>
<evidence type="ECO:0000313" key="1">
    <source>
        <dbReference type="EMBL" id="KAJ9112978.1"/>
    </source>
</evidence>
<keyword evidence="2" id="KW-1185">Reference proteome</keyword>